<accession>A0A419QCK4</accession>
<dbReference type="EMBL" id="NIRI02000056">
    <property type="protein sequence ID" value="KAG5443860.1"/>
    <property type="molecule type" value="Genomic_DNA"/>
</dbReference>
<evidence type="ECO:0000313" key="1">
    <source>
        <dbReference type="EMBL" id="KAG5443860.1"/>
    </source>
</evidence>
<keyword evidence="2" id="KW-1185">Reference proteome</keyword>
<gene>
    <name evidence="1" type="ORF">CSKR_100092</name>
</gene>
<dbReference type="InParanoid" id="A0A419QCK4"/>
<protein>
    <submittedName>
        <fullName evidence="1">Uncharacterized protein</fullName>
    </submittedName>
</protein>
<name>A0A419QCK4_CLOSI</name>
<evidence type="ECO:0000313" key="2">
    <source>
        <dbReference type="Proteomes" id="UP000286415"/>
    </source>
</evidence>
<dbReference type="Proteomes" id="UP000286415">
    <property type="component" value="Unassembled WGS sequence"/>
</dbReference>
<reference evidence="1 2" key="2">
    <citation type="journal article" date="2021" name="Genomics">
        <title>High-quality reference genome for Clonorchis sinensis.</title>
        <authorList>
            <person name="Young N.D."/>
            <person name="Stroehlein A.J."/>
            <person name="Kinkar L."/>
            <person name="Wang T."/>
            <person name="Sohn W.M."/>
            <person name="Chang B.C.H."/>
            <person name="Kaur P."/>
            <person name="Weisz D."/>
            <person name="Dudchenko O."/>
            <person name="Aiden E.L."/>
            <person name="Korhonen P.K."/>
            <person name="Gasser R.B."/>
        </authorList>
    </citation>
    <scope>NUCLEOTIDE SEQUENCE [LARGE SCALE GENOMIC DNA]</scope>
    <source>
        <strain evidence="1">Cs-k2</strain>
    </source>
</reference>
<organism evidence="1 2">
    <name type="scientific">Clonorchis sinensis</name>
    <name type="common">Chinese liver fluke</name>
    <dbReference type="NCBI Taxonomy" id="79923"/>
    <lineage>
        <taxon>Eukaryota</taxon>
        <taxon>Metazoa</taxon>
        <taxon>Spiralia</taxon>
        <taxon>Lophotrochozoa</taxon>
        <taxon>Platyhelminthes</taxon>
        <taxon>Trematoda</taxon>
        <taxon>Digenea</taxon>
        <taxon>Opisthorchiida</taxon>
        <taxon>Opisthorchiata</taxon>
        <taxon>Opisthorchiidae</taxon>
        <taxon>Clonorchis</taxon>
    </lineage>
</organism>
<dbReference type="AlphaFoldDB" id="A0A419QCK4"/>
<comment type="caution">
    <text evidence="1">The sequence shown here is derived from an EMBL/GenBank/DDBJ whole genome shotgun (WGS) entry which is preliminary data.</text>
</comment>
<proteinExistence type="predicted"/>
<sequence>MINQEGFLLWLVRHDTSHFIEHFGKMRTAKCVSCRMVEHTTLHDEKFRKILKCLPEVVTGFLRTSLSMLGKAGSIPALVLLSGGMTVRHRKGATAKRYIFIKPLLYNRFKKIAL</sequence>
<reference evidence="1 2" key="1">
    <citation type="journal article" date="2018" name="Biotechnol. Adv.">
        <title>Improved genomic resources and new bioinformatic workflow for the carcinogenic parasite Clonorchis sinensis: Biotechnological implications.</title>
        <authorList>
            <person name="Wang D."/>
            <person name="Korhonen P.K."/>
            <person name="Gasser R.B."/>
            <person name="Young N.D."/>
        </authorList>
    </citation>
    <scope>NUCLEOTIDE SEQUENCE [LARGE SCALE GENOMIC DNA]</scope>
    <source>
        <strain evidence="1">Cs-k2</strain>
    </source>
</reference>